<reference evidence="3 4" key="1">
    <citation type="submission" date="2016-10" db="EMBL/GenBank/DDBJ databases">
        <authorList>
            <person name="Cai Z."/>
        </authorList>
    </citation>
    <scope>NUCLEOTIDE SEQUENCE [LARGE SCALE GENOMIC DNA]</scope>
</reference>
<evidence type="ECO:0000256" key="2">
    <source>
        <dbReference type="SAM" id="SignalP"/>
    </source>
</evidence>
<sequence length="90" mass="9263">MCDILSLVCIGILVLRPCKASLLGSHHVTHHDSGPAAHDMPEADLDALLEGQLELTDMYGSSSSSSGGVMDAAAGHGRDSGVRGSKRGHV</sequence>
<name>A0A383W543_TETOB</name>
<keyword evidence="4" id="KW-1185">Reference proteome</keyword>
<dbReference type="EMBL" id="FNXT01001142">
    <property type="protein sequence ID" value="SZX72591.1"/>
    <property type="molecule type" value="Genomic_DNA"/>
</dbReference>
<feature type="signal peptide" evidence="2">
    <location>
        <begin position="1"/>
        <end position="20"/>
    </location>
</feature>
<proteinExistence type="predicted"/>
<organism evidence="3 4">
    <name type="scientific">Tetradesmus obliquus</name>
    <name type="common">Green alga</name>
    <name type="synonym">Acutodesmus obliquus</name>
    <dbReference type="NCBI Taxonomy" id="3088"/>
    <lineage>
        <taxon>Eukaryota</taxon>
        <taxon>Viridiplantae</taxon>
        <taxon>Chlorophyta</taxon>
        <taxon>core chlorophytes</taxon>
        <taxon>Chlorophyceae</taxon>
        <taxon>CS clade</taxon>
        <taxon>Sphaeropleales</taxon>
        <taxon>Scenedesmaceae</taxon>
        <taxon>Tetradesmus</taxon>
    </lineage>
</organism>
<dbReference type="AlphaFoldDB" id="A0A383W543"/>
<accession>A0A383W543</accession>
<evidence type="ECO:0000256" key="1">
    <source>
        <dbReference type="SAM" id="MobiDB-lite"/>
    </source>
</evidence>
<gene>
    <name evidence="3" type="ORF">BQ4739_LOCUS12757</name>
</gene>
<feature type="chain" id="PRO_5016938341" evidence="2">
    <location>
        <begin position="21"/>
        <end position="90"/>
    </location>
</feature>
<keyword evidence="2" id="KW-0732">Signal</keyword>
<evidence type="ECO:0000313" key="3">
    <source>
        <dbReference type="EMBL" id="SZX72591.1"/>
    </source>
</evidence>
<evidence type="ECO:0000313" key="4">
    <source>
        <dbReference type="Proteomes" id="UP000256970"/>
    </source>
</evidence>
<dbReference type="Proteomes" id="UP000256970">
    <property type="component" value="Unassembled WGS sequence"/>
</dbReference>
<feature type="region of interest" description="Disordered" evidence="1">
    <location>
        <begin position="58"/>
        <end position="90"/>
    </location>
</feature>
<protein>
    <submittedName>
        <fullName evidence="3">Uncharacterized protein</fullName>
    </submittedName>
</protein>